<sequence>MTMACQLFKQCHVTHSKHDYGVSPTLNSGMSQIPSMIPSVPCHQLLIWRVTDSLHGVSPTLNAVVSHIPTMACHQLLTLASHRFPPWRLTNSERCRLTHFQHDVSQTLNPALRQPSNIWPAIAGPFPALDSHLSPFNSPPYQGFLLAKFLHHKGFYITFVNTEYNHKRLRKSRGPNSLDGLPDFCFETIRDDLPPSDADAAQDIRSLCDSIAKNCFAPFPRELGISDIGFCTTRACANLCYAQIPRLVEEGLTPATDASVITKEYLETVIDWIPGIRNIHFRDLPSDDALDGPPATLPPIYTIGPLHLLVDQIRDDHELKPIASNLWTEQTECIKWLDSKRLNSVVYVNFGSVAVMTPEQLIEIAWGLAIGKKQFLSIIRPDLVTDQQTNCRFACTEWGIGMEVDNNVKRDKVEMLVRELMEGEKGAEIKAKAMEWKKNAEEASRPGGCSSQNLEKLFTNVLVSEKHINHLKMDKNKH</sequence>
<name>A0A061E944_THECC</name>
<reference evidence="3 4" key="1">
    <citation type="journal article" date="2013" name="Genome Biol.">
        <title>The genome sequence of the most widely cultivated cacao type and its use to identify candidate genes regulating pod color.</title>
        <authorList>
            <person name="Motamayor J.C."/>
            <person name="Mockaitis K."/>
            <person name="Schmutz J."/>
            <person name="Haiminen N."/>
            <person name="Iii D.L."/>
            <person name="Cornejo O."/>
            <person name="Findley S.D."/>
            <person name="Zheng P."/>
            <person name="Utro F."/>
            <person name="Royaert S."/>
            <person name="Saski C."/>
            <person name="Jenkins J."/>
            <person name="Podicheti R."/>
            <person name="Zhao M."/>
            <person name="Scheffler B.E."/>
            <person name="Stack J.C."/>
            <person name="Feltus F.A."/>
            <person name="Mustiga G.M."/>
            <person name="Amores F."/>
            <person name="Phillips W."/>
            <person name="Marelli J.P."/>
            <person name="May G.D."/>
            <person name="Shapiro H."/>
            <person name="Ma J."/>
            <person name="Bustamante C.D."/>
            <person name="Schnell R.J."/>
            <person name="Main D."/>
            <person name="Gilbert D."/>
            <person name="Parida L."/>
            <person name="Kuhn D.N."/>
        </authorList>
    </citation>
    <scope>NUCLEOTIDE SEQUENCE [LARGE SCALE GENOMIC DNA]</scope>
    <source>
        <strain evidence="4">cv. Matina 1-6</strain>
    </source>
</reference>
<proteinExistence type="inferred from homology"/>
<dbReference type="PANTHER" id="PTHR11926">
    <property type="entry name" value="GLUCOSYL/GLUCURONOSYL TRANSFERASES"/>
    <property type="match status" value="1"/>
</dbReference>
<comment type="similarity">
    <text evidence="1">Belongs to the UDP-glycosyltransferase family.</text>
</comment>
<dbReference type="Gramene" id="EOX98778">
    <property type="protein sequence ID" value="EOX98778"/>
    <property type="gene ID" value="TCM_007469"/>
</dbReference>
<dbReference type="PANTHER" id="PTHR11926:SF1498">
    <property type="entry name" value="GLYCOSYLTRANSFERASE"/>
    <property type="match status" value="1"/>
</dbReference>
<dbReference type="Proteomes" id="UP000026915">
    <property type="component" value="Chromosome 2"/>
</dbReference>
<organism evidence="3 4">
    <name type="scientific">Theobroma cacao</name>
    <name type="common">Cacao</name>
    <name type="synonym">Cocoa</name>
    <dbReference type="NCBI Taxonomy" id="3641"/>
    <lineage>
        <taxon>Eukaryota</taxon>
        <taxon>Viridiplantae</taxon>
        <taxon>Streptophyta</taxon>
        <taxon>Embryophyta</taxon>
        <taxon>Tracheophyta</taxon>
        <taxon>Spermatophyta</taxon>
        <taxon>Magnoliopsida</taxon>
        <taxon>eudicotyledons</taxon>
        <taxon>Gunneridae</taxon>
        <taxon>Pentapetalae</taxon>
        <taxon>rosids</taxon>
        <taxon>malvids</taxon>
        <taxon>Malvales</taxon>
        <taxon>Malvaceae</taxon>
        <taxon>Byttnerioideae</taxon>
        <taxon>Theobroma</taxon>
    </lineage>
</organism>
<dbReference type="STRING" id="3641.A0A061E944"/>
<dbReference type="Gene3D" id="3.40.50.2000">
    <property type="entry name" value="Glycogen Phosphorylase B"/>
    <property type="match status" value="6"/>
</dbReference>
<dbReference type="HOGENOM" id="CLU_571628_0_0_1"/>
<keyword evidence="2" id="KW-0808">Transferase</keyword>
<keyword evidence="4" id="KW-1185">Reference proteome</keyword>
<evidence type="ECO:0000256" key="2">
    <source>
        <dbReference type="ARBA" id="ARBA00022676"/>
    </source>
</evidence>
<evidence type="ECO:0000313" key="3">
    <source>
        <dbReference type="EMBL" id="EOX98778.1"/>
    </source>
</evidence>
<dbReference type="GO" id="GO:0080043">
    <property type="term" value="F:quercetin 3-O-glucosyltransferase activity"/>
    <property type="evidence" value="ECO:0000318"/>
    <property type="project" value="GO_Central"/>
</dbReference>
<dbReference type="InParanoid" id="A0A061E944"/>
<dbReference type="GO" id="GO:0005737">
    <property type="term" value="C:cytoplasm"/>
    <property type="evidence" value="ECO:0000318"/>
    <property type="project" value="GO_Central"/>
</dbReference>
<evidence type="ECO:0000313" key="4">
    <source>
        <dbReference type="Proteomes" id="UP000026915"/>
    </source>
</evidence>
<gene>
    <name evidence="3" type="ORF">TCM_007469</name>
</gene>
<dbReference type="GO" id="GO:0080044">
    <property type="term" value="F:quercetin 7-O-glucosyltransferase activity"/>
    <property type="evidence" value="ECO:0000318"/>
    <property type="project" value="GO_Central"/>
</dbReference>
<accession>A0A061E944</accession>
<keyword evidence="2" id="KW-0328">Glycosyltransferase</keyword>
<dbReference type="EMBL" id="CM001880">
    <property type="protein sequence ID" value="EOX98778.1"/>
    <property type="molecule type" value="Genomic_DNA"/>
</dbReference>
<protein>
    <submittedName>
        <fullName evidence="3">UDP-glycosyltransferase 85A2-like protein</fullName>
    </submittedName>
</protein>
<dbReference type="eggNOG" id="KOG1192">
    <property type="taxonomic scope" value="Eukaryota"/>
</dbReference>
<evidence type="ECO:0000256" key="1">
    <source>
        <dbReference type="ARBA" id="ARBA00009995"/>
    </source>
</evidence>
<dbReference type="SUPFAM" id="SSF53756">
    <property type="entry name" value="UDP-Glycosyltransferase/glycogen phosphorylase"/>
    <property type="match status" value="1"/>
</dbReference>
<dbReference type="AlphaFoldDB" id="A0A061E944"/>